<evidence type="ECO:0000313" key="1">
    <source>
        <dbReference type="EMBL" id="GFU19425.1"/>
    </source>
</evidence>
<comment type="caution">
    <text evidence="1">The sequence shown here is derived from an EMBL/GenBank/DDBJ whole genome shotgun (WGS) entry which is preliminary data.</text>
</comment>
<accession>A0A8X6UHZ1</accession>
<keyword evidence="2" id="KW-1185">Reference proteome</keyword>
<protein>
    <submittedName>
        <fullName evidence="1">Uncharacterized protein</fullName>
    </submittedName>
</protein>
<organism evidence="1 2">
    <name type="scientific">Nephila pilipes</name>
    <name type="common">Giant wood spider</name>
    <name type="synonym">Nephila maculata</name>
    <dbReference type="NCBI Taxonomy" id="299642"/>
    <lineage>
        <taxon>Eukaryota</taxon>
        <taxon>Metazoa</taxon>
        <taxon>Ecdysozoa</taxon>
        <taxon>Arthropoda</taxon>
        <taxon>Chelicerata</taxon>
        <taxon>Arachnida</taxon>
        <taxon>Araneae</taxon>
        <taxon>Araneomorphae</taxon>
        <taxon>Entelegynae</taxon>
        <taxon>Araneoidea</taxon>
        <taxon>Nephilidae</taxon>
        <taxon>Nephila</taxon>
    </lineage>
</organism>
<name>A0A8X6UHZ1_NEPPI</name>
<proteinExistence type="predicted"/>
<gene>
    <name evidence="1" type="ORF">NPIL_532331</name>
</gene>
<reference evidence="1" key="1">
    <citation type="submission" date="2020-08" db="EMBL/GenBank/DDBJ databases">
        <title>Multicomponent nature underlies the extraordinary mechanical properties of spider dragline silk.</title>
        <authorList>
            <person name="Kono N."/>
            <person name="Nakamura H."/>
            <person name="Mori M."/>
            <person name="Yoshida Y."/>
            <person name="Ohtoshi R."/>
            <person name="Malay A.D."/>
            <person name="Moran D.A.P."/>
            <person name="Tomita M."/>
            <person name="Numata K."/>
            <person name="Arakawa K."/>
        </authorList>
    </citation>
    <scope>NUCLEOTIDE SEQUENCE</scope>
</reference>
<evidence type="ECO:0000313" key="2">
    <source>
        <dbReference type="Proteomes" id="UP000887013"/>
    </source>
</evidence>
<sequence>MARGLRSFLATSFYFVACECCILRLLVAVWVNSKGNECEGQGEGAILVLFSREIKSQIVRRGRINTTLELYSRDASLVAGFELLPSDHLIGSLQLGLIYGALFFSPPDELKIKLKPVATGL</sequence>
<dbReference type="Proteomes" id="UP000887013">
    <property type="component" value="Unassembled WGS sequence"/>
</dbReference>
<dbReference type="AlphaFoldDB" id="A0A8X6UHZ1"/>
<dbReference type="EMBL" id="BMAW01080403">
    <property type="protein sequence ID" value="GFU19425.1"/>
    <property type="molecule type" value="Genomic_DNA"/>
</dbReference>